<keyword evidence="2" id="KW-0812">Transmembrane</keyword>
<evidence type="ECO:0000256" key="1">
    <source>
        <dbReference type="SAM" id="MobiDB-lite"/>
    </source>
</evidence>
<evidence type="ECO:0000256" key="2">
    <source>
        <dbReference type="SAM" id="Phobius"/>
    </source>
</evidence>
<dbReference type="RefSeq" id="WP_229717997.1">
    <property type="nucleotide sequence ID" value="NZ_BFFP01000024.1"/>
</dbReference>
<sequence length="303" mass="33605">MFTLIQTIAASLGYVNLSVKLKNQIYTLLAAVGNFYLLYVAYRFFANGFPVRGSLFILAFLAIAYFCYLNIFYYFTSKKAKFDVSPKIEKVLHIQGKDPLSEQPQVKPNGGRGFIQTNGIFENEEFLPATLDISPVQSGNLQAVAKTLREIGFFTDDYAGLNDKQIFKQAQETGKEVPELPEPVALPYFAMSVNDQKLVIRGGVNQMRSVDVATVKTVGLLPAVEAAQKFDLFLATAVLTGGPAKAAARQGVVEVEHPYSLDVRIAYRKKSSDSSQKAVKDSKHEPRSHSNNDEHLSRAHKQE</sequence>
<dbReference type="Proteomes" id="UP000286848">
    <property type="component" value="Unassembled WGS sequence"/>
</dbReference>
<feature type="region of interest" description="Disordered" evidence="1">
    <location>
        <begin position="266"/>
        <end position="303"/>
    </location>
</feature>
<protein>
    <submittedName>
        <fullName evidence="3">Uncharacterized protein</fullName>
    </submittedName>
</protein>
<proteinExistence type="predicted"/>
<keyword evidence="4" id="KW-1185">Reference proteome</keyword>
<dbReference type="AlphaFoldDB" id="A0A401IU47"/>
<dbReference type="Pfam" id="PF20386">
    <property type="entry name" value="DUF6681"/>
    <property type="match status" value="1"/>
</dbReference>
<dbReference type="EMBL" id="BFFP01000024">
    <property type="protein sequence ID" value="GBG95049.1"/>
    <property type="molecule type" value="Genomic_DNA"/>
</dbReference>
<accession>A0A401IU47</accession>
<evidence type="ECO:0000313" key="4">
    <source>
        <dbReference type="Proteomes" id="UP000286848"/>
    </source>
</evidence>
<evidence type="ECO:0000313" key="3">
    <source>
        <dbReference type="EMBL" id="GBG95049.1"/>
    </source>
</evidence>
<organism evidence="3 4">
    <name type="scientific">Ligilactobacillus salitolerans</name>
    <dbReference type="NCBI Taxonomy" id="1808352"/>
    <lineage>
        <taxon>Bacteria</taxon>
        <taxon>Bacillati</taxon>
        <taxon>Bacillota</taxon>
        <taxon>Bacilli</taxon>
        <taxon>Lactobacillales</taxon>
        <taxon>Lactobacillaceae</taxon>
        <taxon>Ligilactobacillus</taxon>
    </lineage>
</organism>
<comment type="caution">
    <text evidence="3">The sequence shown here is derived from an EMBL/GenBank/DDBJ whole genome shotgun (WGS) entry which is preliminary data.</text>
</comment>
<feature type="compositionally biased region" description="Basic and acidic residues" evidence="1">
    <location>
        <begin position="278"/>
        <end position="303"/>
    </location>
</feature>
<gene>
    <name evidence="3" type="ORF">LFYK43_15080</name>
</gene>
<reference evidence="3 4" key="1">
    <citation type="journal article" date="2019" name="Int. J. Syst. Evol. Microbiol.">
        <title>Lactobacillus salitolerans sp. nov., a novel lactic acid bacterium isolated from spent mushroom substrates.</title>
        <authorList>
            <person name="Tohno M."/>
            <person name="Tanizawa Y."/>
            <person name="Kojima Y."/>
            <person name="Sakamoto M."/>
            <person name="Nakamura Y."/>
            <person name="Ohkuma M."/>
            <person name="Kobayashi H."/>
        </authorList>
    </citation>
    <scope>NUCLEOTIDE SEQUENCE [LARGE SCALE GENOMIC DNA]</scope>
    <source>
        <strain evidence="3 4">YK43</strain>
    </source>
</reference>
<feature type="transmembrane region" description="Helical" evidence="2">
    <location>
        <begin position="54"/>
        <end position="75"/>
    </location>
</feature>
<dbReference type="InterPro" id="IPR046503">
    <property type="entry name" value="DUF6681"/>
</dbReference>
<feature type="transmembrane region" description="Helical" evidence="2">
    <location>
        <begin position="25"/>
        <end position="42"/>
    </location>
</feature>
<name>A0A401IU47_9LACO</name>
<keyword evidence="2" id="KW-0472">Membrane</keyword>
<keyword evidence="2" id="KW-1133">Transmembrane helix</keyword>